<dbReference type="GO" id="GO:0004418">
    <property type="term" value="F:hydroxymethylbilane synthase activity"/>
    <property type="evidence" value="ECO:0007669"/>
    <property type="project" value="UniProtKB-EC"/>
</dbReference>
<keyword evidence="3 6" id="KW-0808">Transferase</keyword>
<comment type="function">
    <text evidence="1 6">Tetrapolymerization of the monopyrrole PBG into the hydroxymethylbilane pre-uroporphyrinogen in several discrete steps.</text>
</comment>
<feature type="domain" description="Porphobilinogen deaminase N-terminal" evidence="7">
    <location>
        <begin position="9"/>
        <end position="217"/>
    </location>
</feature>
<dbReference type="SUPFAM" id="SSF53850">
    <property type="entry name" value="Periplasmic binding protein-like II"/>
    <property type="match status" value="1"/>
</dbReference>
<dbReference type="PROSITE" id="PS00533">
    <property type="entry name" value="PORPHOBILINOGEN_DEAM"/>
    <property type="match status" value="1"/>
</dbReference>
<evidence type="ECO:0000313" key="9">
    <source>
        <dbReference type="EMBL" id="MDK9501138.1"/>
    </source>
</evidence>
<evidence type="ECO:0000256" key="3">
    <source>
        <dbReference type="ARBA" id="ARBA00022679"/>
    </source>
</evidence>
<evidence type="ECO:0000259" key="7">
    <source>
        <dbReference type="Pfam" id="PF01379"/>
    </source>
</evidence>
<comment type="catalytic activity">
    <reaction evidence="5 6">
        <text>4 porphobilinogen + H2O = hydroxymethylbilane + 4 NH4(+)</text>
        <dbReference type="Rhea" id="RHEA:13185"/>
        <dbReference type="ChEBI" id="CHEBI:15377"/>
        <dbReference type="ChEBI" id="CHEBI:28938"/>
        <dbReference type="ChEBI" id="CHEBI:57845"/>
        <dbReference type="ChEBI" id="CHEBI:58126"/>
        <dbReference type="EC" id="2.5.1.61"/>
    </reaction>
</comment>
<comment type="similarity">
    <text evidence="2 6">Belongs to the HMBS family.</text>
</comment>
<dbReference type="PANTHER" id="PTHR11557">
    <property type="entry name" value="PORPHOBILINOGEN DEAMINASE"/>
    <property type="match status" value="1"/>
</dbReference>
<comment type="caution">
    <text evidence="9">The sequence shown here is derived from an EMBL/GenBank/DDBJ whole genome shotgun (WGS) entry which is preliminary data.</text>
</comment>
<dbReference type="Pfam" id="PF03900">
    <property type="entry name" value="Porphobil_deamC"/>
    <property type="match status" value="1"/>
</dbReference>
<dbReference type="InterPro" id="IPR022418">
    <property type="entry name" value="Porphobilinogen_deaminase_C"/>
</dbReference>
<dbReference type="InterPro" id="IPR022417">
    <property type="entry name" value="Porphobilin_deaminase_N"/>
</dbReference>
<gene>
    <name evidence="6 9" type="primary">hemC</name>
    <name evidence="9" type="ORF">QEZ40_007510</name>
</gene>
<dbReference type="Proteomes" id="UP001223390">
    <property type="component" value="Unassembled WGS sequence"/>
</dbReference>
<comment type="miscellaneous">
    <text evidence="6">The porphobilinogen subunits are added to the dipyrromethane group.</text>
</comment>
<accession>A0ABT7H5I4</accession>
<name>A0ABT7H5I4_9ACTN</name>
<dbReference type="PRINTS" id="PR00151">
    <property type="entry name" value="PORPHBDMNASE"/>
</dbReference>
<proteinExistence type="inferred from homology"/>
<keyword evidence="10" id="KW-1185">Reference proteome</keyword>
<dbReference type="Gene3D" id="3.30.160.40">
    <property type="entry name" value="Porphobilinogen deaminase, C-terminal domain"/>
    <property type="match status" value="1"/>
</dbReference>
<organism evidence="9 10">
    <name type="scientific">Streptomyces katrae</name>
    <dbReference type="NCBI Taxonomy" id="68223"/>
    <lineage>
        <taxon>Bacteria</taxon>
        <taxon>Bacillati</taxon>
        <taxon>Actinomycetota</taxon>
        <taxon>Actinomycetes</taxon>
        <taxon>Kitasatosporales</taxon>
        <taxon>Streptomycetaceae</taxon>
        <taxon>Streptomyces</taxon>
    </lineage>
</organism>
<evidence type="ECO:0000313" key="10">
    <source>
        <dbReference type="Proteomes" id="UP001223390"/>
    </source>
</evidence>
<dbReference type="Gene3D" id="3.40.190.10">
    <property type="entry name" value="Periplasmic binding protein-like II"/>
    <property type="match status" value="2"/>
</dbReference>
<dbReference type="HAMAP" id="MF_00260">
    <property type="entry name" value="Porphobil_deam"/>
    <property type="match status" value="1"/>
</dbReference>
<dbReference type="InterPro" id="IPR022419">
    <property type="entry name" value="Porphobilin_deaminase_cofac_BS"/>
</dbReference>
<evidence type="ECO:0000256" key="1">
    <source>
        <dbReference type="ARBA" id="ARBA00002869"/>
    </source>
</evidence>
<dbReference type="Pfam" id="PF01379">
    <property type="entry name" value="Porphobil_deam"/>
    <property type="match status" value="1"/>
</dbReference>
<dbReference type="NCBIfam" id="TIGR00212">
    <property type="entry name" value="hemC"/>
    <property type="match status" value="1"/>
</dbReference>
<comment type="subunit">
    <text evidence="6">Monomer.</text>
</comment>
<dbReference type="PIRSF" id="PIRSF001438">
    <property type="entry name" value="4pyrrol_synth_OHMeBilane_synth"/>
    <property type="match status" value="1"/>
</dbReference>
<evidence type="ECO:0000256" key="5">
    <source>
        <dbReference type="ARBA" id="ARBA00048169"/>
    </source>
</evidence>
<evidence type="ECO:0000256" key="4">
    <source>
        <dbReference type="ARBA" id="ARBA00023244"/>
    </source>
</evidence>
<evidence type="ECO:0000256" key="2">
    <source>
        <dbReference type="ARBA" id="ARBA00005638"/>
    </source>
</evidence>
<evidence type="ECO:0000259" key="8">
    <source>
        <dbReference type="Pfam" id="PF03900"/>
    </source>
</evidence>
<dbReference type="EMBL" id="JASITI010000090">
    <property type="protein sequence ID" value="MDK9501138.1"/>
    <property type="molecule type" value="Genomic_DNA"/>
</dbReference>
<comment type="cofactor">
    <cofactor evidence="6">
        <name>dipyrromethane</name>
        <dbReference type="ChEBI" id="CHEBI:60342"/>
    </cofactor>
    <text evidence="6">Binds 1 dipyrromethane group covalently.</text>
</comment>
<dbReference type="EC" id="2.5.1.61" evidence="6"/>
<dbReference type="RefSeq" id="WP_285346559.1">
    <property type="nucleotide sequence ID" value="NZ_JASITI010000090.1"/>
</dbReference>
<evidence type="ECO:0000256" key="6">
    <source>
        <dbReference type="HAMAP-Rule" id="MF_00260"/>
    </source>
</evidence>
<feature type="domain" description="Porphobilinogen deaminase C-terminal" evidence="8">
    <location>
        <begin position="232"/>
        <end position="309"/>
    </location>
</feature>
<reference evidence="9 10" key="1">
    <citation type="submission" date="2023-05" db="EMBL/GenBank/DDBJ databases">
        <title>Sequencing and Assembly of Streptomyces sp. NP73.</title>
        <authorList>
            <person name="Konwar A.N."/>
            <person name="Saikia K."/>
            <person name="Thakur D."/>
        </authorList>
    </citation>
    <scope>NUCLEOTIDE SEQUENCE [LARGE SCALE GENOMIC DNA]</scope>
    <source>
        <strain evidence="9 10">NP73</strain>
    </source>
</reference>
<dbReference type="SUPFAM" id="SSF54782">
    <property type="entry name" value="Porphobilinogen deaminase (hydroxymethylbilane synthase), C-terminal domain"/>
    <property type="match status" value="1"/>
</dbReference>
<protein>
    <recommendedName>
        <fullName evidence="6">Porphobilinogen deaminase</fullName>
        <shortName evidence="6">PBG</shortName>
        <ecNumber evidence="6">2.5.1.61</ecNumber>
    </recommendedName>
    <alternativeName>
        <fullName evidence="6">Hydroxymethylbilane synthase</fullName>
        <shortName evidence="6">HMBS</shortName>
    </alternativeName>
    <alternativeName>
        <fullName evidence="6">Pre-uroporphyrinogen synthase</fullName>
    </alternativeName>
</protein>
<sequence length="322" mass="33596">MNTRPDQPLRLGTRRSKLAMSQSGHVAEAVRAITGRPVELVEITTYGDVSRENLAQIGGTGVFVTALRDALVRGEVDFAVHSLKDLPTAQPDELVIAAMPKREDPRDALVARDGLTFEQLPDGARVGTGSPRRMAQLNAYARSLGKSIETVAIRGNVDTRIGFVRAGELDAVVLAAAGLNRIGRADEATDLLSVDNVLPAPGQGALAVECLASDADLISALGRLDDPHTRAAVTAERALLAALEAGCSAPVGALADLLADGQIVNEMRLRGVVGTLDGSTLVQLSTTGPVPQSYDEAVALGRELADEMLAKGAAGLMGERSL</sequence>
<dbReference type="InterPro" id="IPR000860">
    <property type="entry name" value="HemC"/>
</dbReference>
<keyword evidence="4 6" id="KW-0627">Porphyrin biosynthesis</keyword>
<dbReference type="PANTHER" id="PTHR11557:SF0">
    <property type="entry name" value="PORPHOBILINOGEN DEAMINASE"/>
    <property type="match status" value="1"/>
</dbReference>
<feature type="modified residue" description="S-(dipyrrolylmethanemethyl)cysteine" evidence="6">
    <location>
        <position position="247"/>
    </location>
</feature>
<dbReference type="InterPro" id="IPR036803">
    <property type="entry name" value="Porphobilinogen_deaminase_C_sf"/>
</dbReference>